<evidence type="ECO:0000256" key="1">
    <source>
        <dbReference type="ARBA" id="ARBA00022676"/>
    </source>
</evidence>
<organism evidence="4 5">
    <name type="scientific">Paucihalobacter ruber</name>
    <dbReference type="NCBI Taxonomy" id="2567861"/>
    <lineage>
        <taxon>Bacteria</taxon>
        <taxon>Pseudomonadati</taxon>
        <taxon>Bacteroidota</taxon>
        <taxon>Flavobacteriia</taxon>
        <taxon>Flavobacteriales</taxon>
        <taxon>Flavobacteriaceae</taxon>
        <taxon>Paucihalobacter</taxon>
    </lineage>
</organism>
<gene>
    <name evidence="4" type="ORF">FJ651_03405</name>
</gene>
<evidence type="ECO:0000313" key="5">
    <source>
        <dbReference type="Proteomes" id="UP000317332"/>
    </source>
</evidence>
<evidence type="ECO:0000256" key="2">
    <source>
        <dbReference type="ARBA" id="ARBA00022679"/>
    </source>
</evidence>
<dbReference type="RefSeq" id="WP_140988988.1">
    <property type="nucleotide sequence ID" value="NZ_VHIQ01000001.1"/>
</dbReference>
<dbReference type="GO" id="GO:0016758">
    <property type="term" value="F:hexosyltransferase activity"/>
    <property type="evidence" value="ECO:0007669"/>
    <property type="project" value="TreeGrafter"/>
</dbReference>
<sequence>MNEGTYFNVKLEFDCNKVDQIIHDTIVNKGKGYVCSVERNVMATANLDPHYQKIVNNALVNICDGAFVAKTIGWAHHKTFGTYIGADLFINYIKKKTYSQYFLGNTPEVLSHLKNSLSAIDPKVNDMQFVTLPFKKVEDFDYQEIANNINKYSPDIIWVSLGAPKQEEFMYNLLPYINSGVMFGFGAIFNFYSGLPGQKRAPKIFIHFKLEWLYRIYQEPSKNFKRNWTYLKMTPKLIKEEKKNLKK</sequence>
<protein>
    <submittedName>
        <fullName evidence="4">WecB/TagA/CpsF family glycosyltransferase</fullName>
    </submittedName>
</protein>
<dbReference type="CDD" id="cd06533">
    <property type="entry name" value="Glyco_transf_WecG_TagA"/>
    <property type="match status" value="1"/>
</dbReference>
<keyword evidence="1" id="KW-0328">Glycosyltransferase</keyword>
<dbReference type="AlphaFoldDB" id="A0A506PR53"/>
<dbReference type="Pfam" id="PF03808">
    <property type="entry name" value="Glyco_tran_WecG"/>
    <property type="match status" value="1"/>
</dbReference>
<reference evidence="4 5" key="1">
    <citation type="submission" date="2019-06" db="EMBL/GenBank/DDBJ databases">
        <title>Flavobacteriaceae Paucihalobacterium erythroidium CWB-1, complete genome.</title>
        <authorList>
            <person name="Wu S."/>
        </authorList>
    </citation>
    <scope>NUCLEOTIDE SEQUENCE [LARGE SCALE GENOMIC DNA]</scope>
    <source>
        <strain evidence="4 5">CWB-1</strain>
    </source>
</reference>
<feature type="transmembrane region" description="Helical" evidence="3">
    <location>
        <begin position="173"/>
        <end position="193"/>
    </location>
</feature>
<dbReference type="PANTHER" id="PTHR34136">
    <property type="match status" value="1"/>
</dbReference>
<keyword evidence="3" id="KW-1133">Transmembrane helix</keyword>
<evidence type="ECO:0000313" key="4">
    <source>
        <dbReference type="EMBL" id="TPV35978.1"/>
    </source>
</evidence>
<dbReference type="PANTHER" id="PTHR34136:SF1">
    <property type="entry name" value="UDP-N-ACETYL-D-MANNOSAMINURONIC ACID TRANSFERASE"/>
    <property type="match status" value="1"/>
</dbReference>
<keyword evidence="3" id="KW-0472">Membrane</keyword>
<keyword evidence="5" id="KW-1185">Reference proteome</keyword>
<dbReference type="NCBIfam" id="TIGR00696">
    <property type="entry name" value="wecG_tagA_cpsF"/>
    <property type="match status" value="1"/>
</dbReference>
<comment type="caution">
    <text evidence="4">The sequence shown here is derived from an EMBL/GenBank/DDBJ whole genome shotgun (WGS) entry which is preliminary data.</text>
</comment>
<dbReference type="InterPro" id="IPR004629">
    <property type="entry name" value="WecG_TagA_CpsF"/>
</dbReference>
<dbReference type="Proteomes" id="UP000317332">
    <property type="component" value="Unassembled WGS sequence"/>
</dbReference>
<name>A0A506PR53_9FLAO</name>
<evidence type="ECO:0000256" key="3">
    <source>
        <dbReference type="SAM" id="Phobius"/>
    </source>
</evidence>
<dbReference type="EMBL" id="VHIQ01000001">
    <property type="protein sequence ID" value="TPV35978.1"/>
    <property type="molecule type" value="Genomic_DNA"/>
</dbReference>
<accession>A0A506PR53</accession>
<proteinExistence type="predicted"/>
<dbReference type="OrthoDB" id="9771846at2"/>
<keyword evidence="2 4" id="KW-0808">Transferase</keyword>
<keyword evidence="3" id="KW-0812">Transmembrane</keyword>